<dbReference type="EMBL" id="BAAAQG010000003">
    <property type="protein sequence ID" value="GAA1699054.1"/>
    <property type="molecule type" value="Genomic_DNA"/>
</dbReference>
<comment type="caution">
    <text evidence="3">The sequence shown here is derived from an EMBL/GenBank/DDBJ whole genome shotgun (WGS) entry which is preliminary data.</text>
</comment>
<protein>
    <submittedName>
        <fullName evidence="3">SDR family oxidoreductase</fullName>
    </submittedName>
</protein>
<dbReference type="RefSeq" id="WP_182658794.1">
    <property type="nucleotide sequence ID" value="NZ_BAAAQG010000003.1"/>
</dbReference>
<evidence type="ECO:0000313" key="3">
    <source>
        <dbReference type="EMBL" id="GAA1699054.1"/>
    </source>
</evidence>
<dbReference type="Gene3D" id="3.40.50.720">
    <property type="entry name" value="NAD(P)-binding Rossmann-like Domain"/>
    <property type="match status" value="1"/>
</dbReference>
<evidence type="ECO:0000256" key="1">
    <source>
        <dbReference type="ARBA" id="ARBA00007637"/>
    </source>
</evidence>
<gene>
    <name evidence="3" type="ORF">GCM10009831_04100</name>
</gene>
<accession>A0ABN2I5K6</accession>
<sequence>MKILITGGAGFIGSNLARMATVAGHEVRIIDDLSTGNMRNIDGLNVDFRKNSFLDKQALSSAMDGIDSVVHLGALGSVPRSVQDPVATHEANATGTLNVLLAARDASVSHVSVASSSSVYGMNPAMPKSEREWVRAMSPYAVSKLATEQYALAFQQAYGMSTLAFRFFNVYGPWQRAGHVYAAVIPIFIDSLLRNQPLPINGDGTNSRDFTYVGTVCEVLLEAAEKKVTHAEPVNLAFGTNTSLLELVGQIGSLADSAPTVEFRDPRPGDVKHSQAVNRTLTGLFPNVIPVPLEIGLDRTFNWFVEEYK</sequence>
<name>A0ABN2I5K6_9ACTN</name>
<dbReference type="InterPro" id="IPR036291">
    <property type="entry name" value="NAD(P)-bd_dom_sf"/>
</dbReference>
<reference evidence="3 4" key="1">
    <citation type="journal article" date="2019" name="Int. J. Syst. Evol. Microbiol.">
        <title>The Global Catalogue of Microorganisms (GCM) 10K type strain sequencing project: providing services to taxonomists for standard genome sequencing and annotation.</title>
        <authorList>
            <consortium name="The Broad Institute Genomics Platform"/>
            <consortium name="The Broad Institute Genome Sequencing Center for Infectious Disease"/>
            <person name="Wu L."/>
            <person name="Ma J."/>
        </authorList>
    </citation>
    <scope>NUCLEOTIDE SEQUENCE [LARGE SCALE GENOMIC DNA]</scope>
    <source>
        <strain evidence="3 4">JCM 16002</strain>
    </source>
</reference>
<evidence type="ECO:0000313" key="4">
    <source>
        <dbReference type="Proteomes" id="UP001500383"/>
    </source>
</evidence>
<keyword evidence="4" id="KW-1185">Reference proteome</keyword>
<feature type="domain" description="NAD-dependent epimerase/dehydratase" evidence="2">
    <location>
        <begin position="3"/>
        <end position="236"/>
    </location>
</feature>
<organism evidence="3 4">
    <name type="scientific">Dietzia cercidiphylli</name>
    <dbReference type="NCBI Taxonomy" id="498199"/>
    <lineage>
        <taxon>Bacteria</taxon>
        <taxon>Bacillati</taxon>
        <taxon>Actinomycetota</taxon>
        <taxon>Actinomycetes</taxon>
        <taxon>Mycobacteriales</taxon>
        <taxon>Dietziaceae</taxon>
        <taxon>Dietzia</taxon>
    </lineage>
</organism>
<proteinExistence type="inferred from homology"/>
<dbReference type="Proteomes" id="UP001500383">
    <property type="component" value="Unassembled WGS sequence"/>
</dbReference>
<dbReference type="SUPFAM" id="SSF51735">
    <property type="entry name" value="NAD(P)-binding Rossmann-fold domains"/>
    <property type="match status" value="1"/>
</dbReference>
<dbReference type="Gene3D" id="3.90.25.10">
    <property type="entry name" value="UDP-galactose 4-epimerase, domain 1"/>
    <property type="match status" value="1"/>
</dbReference>
<comment type="similarity">
    <text evidence="1">Belongs to the NAD(P)-dependent epimerase/dehydratase family.</text>
</comment>
<dbReference type="PANTHER" id="PTHR43000">
    <property type="entry name" value="DTDP-D-GLUCOSE 4,6-DEHYDRATASE-RELATED"/>
    <property type="match status" value="1"/>
</dbReference>
<dbReference type="InterPro" id="IPR001509">
    <property type="entry name" value="Epimerase_deHydtase"/>
</dbReference>
<dbReference type="Pfam" id="PF01370">
    <property type="entry name" value="Epimerase"/>
    <property type="match status" value="1"/>
</dbReference>
<evidence type="ECO:0000259" key="2">
    <source>
        <dbReference type="Pfam" id="PF01370"/>
    </source>
</evidence>